<proteinExistence type="inferred from homology"/>
<dbReference type="GO" id="GO:0004185">
    <property type="term" value="F:serine-type carboxypeptidase activity"/>
    <property type="evidence" value="ECO:0007669"/>
    <property type="project" value="InterPro"/>
</dbReference>
<feature type="signal peptide" evidence="4">
    <location>
        <begin position="1"/>
        <end position="27"/>
    </location>
</feature>
<name>A0AAV2FH53_9ROSI</name>
<organism evidence="5 6">
    <name type="scientific">Linum trigynum</name>
    <dbReference type="NCBI Taxonomy" id="586398"/>
    <lineage>
        <taxon>Eukaryota</taxon>
        <taxon>Viridiplantae</taxon>
        <taxon>Streptophyta</taxon>
        <taxon>Embryophyta</taxon>
        <taxon>Tracheophyta</taxon>
        <taxon>Spermatophyta</taxon>
        <taxon>Magnoliopsida</taxon>
        <taxon>eudicotyledons</taxon>
        <taxon>Gunneridae</taxon>
        <taxon>Pentapetalae</taxon>
        <taxon>rosids</taxon>
        <taxon>fabids</taxon>
        <taxon>Malpighiales</taxon>
        <taxon>Linaceae</taxon>
        <taxon>Linum</taxon>
    </lineage>
</organism>
<dbReference type="GO" id="GO:0016747">
    <property type="term" value="F:acyltransferase activity, transferring groups other than amino-acyl groups"/>
    <property type="evidence" value="ECO:0007669"/>
    <property type="project" value="TreeGrafter"/>
</dbReference>
<keyword evidence="6" id="KW-1185">Reference proteome</keyword>
<dbReference type="PANTHER" id="PTHR11802">
    <property type="entry name" value="SERINE PROTEASE FAMILY S10 SERINE CARBOXYPEPTIDASE"/>
    <property type="match status" value="1"/>
</dbReference>
<reference evidence="5 6" key="1">
    <citation type="submission" date="2024-04" db="EMBL/GenBank/DDBJ databases">
        <authorList>
            <person name="Fracassetti M."/>
        </authorList>
    </citation>
    <scope>NUCLEOTIDE SEQUENCE [LARGE SCALE GENOMIC DNA]</scope>
</reference>
<keyword evidence="3" id="KW-0325">Glycoprotein</keyword>
<dbReference type="FunFam" id="3.40.50.12670:FF:000001">
    <property type="entry name" value="Carboxypeptidase"/>
    <property type="match status" value="1"/>
</dbReference>
<accession>A0AAV2FH53</accession>
<dbReference type="Pfam" id="PF00450">
    <property type="entry name" value="Peptidase_S10"/>
    <property type="match status" value="1"/>
</dbReference>
<sequence>MDKLMNCLRFFLLPLLLLLALICSSHHGHVAASKATVENLPGFQGRLPFYLETGYIGVGEAAELFYYFVKSEGNPEADPLLLWLTGGPGCSAFSALTMEIGPIRLQVPVAGHNGSLPNLNLNPFSWTKFSSIIFLDLPVGTGFSYSTNPSPDDHPSDQVQVSQAAEFIRKWLGEHSELLQNPLYIAGDSYSGMTVPPIVLQLSIGNEKGIEPMLNIKGYILGNPATSGEFDKNARVPYAHGMALISDELYKSLHKSCKGEYITVEPTNLECKNNLKAFSECVSGINTLSILYPECNLDPAKMPVEIAALRRRMFQDDSQLLSTVDPPKLDCNDDTNLIVYKHWVNDKLVQKALHIREGKIEEWEVCNRRSDYEHDISTSFVYHVNLSIKGYRSLIYSGDHDMVIPYIGTQAWIRALNYSIVEDWRSWHVKGQVAGYMRTYSNGMTYATVKGGSHIAPTNRPVECYAMFQRWINHKSL</sequence>
<dbReference type="PRINTS" id="PR00724">
    <property type="entry name" value="CRBOXYPTASEC"/>
</dbReference>
<evidence type="ECO:0000313" key="5">
    <source>
        <dbReference type="EMBL" id="CAL1397621.1"/>
    </source>
</evidence>
<dbReference type="AlphaFoldDB" id="A0AAV2FH53"/>
<feature type="chain" id="PRO_5043505978" evidence="4">
    <location>
        <begin position="28"/>
        <end position="477"/>
    </location>
</feature>
<dbReference type="FunFam" id="3.40.50.1820:FF:000072">
    <property type="entry name" value="Serine carboxypeptidase-like 19"/>
    <property type="match status" value="1"/>
</dbReference>
<evidence type="ECO:0000256" key="3">
    <source>
        <dbReference type="ARBA" id="ARBA00023180"/>
    </source>
</evidence>
<dbReference type="GO" id="GO:0006508">
    <property type="term" value="P:proteolysis"/>
    <property type="evidence" value="ECO:0007669"/>
    <property type="project" value="InterPro"/>
</dbReference>
<dbReference type="InterPro" id="IPR029058">
    <property type="entry name" value="AB_hydrolase_fold"/>
</dbReference>
<keyword evidence="2 4" id="KW-0732">Signal</keyword>
<evidence type="ECO:0000256" key="1">
    <source>
        <dbReference type="ARBA" id="ARBA00009431"/>
    </source>
</evidence>
<dbReference type="Gene3D" id="3.40.50.1820">
    <property type="entry name" value="alpha/beta hydrolase"/>
    <property type="match status" value="1"/>
</dbReference>
<protein>
    <submittedName>
        <fullName evidence="5">Uncharacterized protein</fullName>
    </submittedName>
</protein>
<evidence type="ECO:0000256" key="2">
    <source>
        <dbReference type="ARBA" id="ARBA00022729"/>
    </source>
</evidence>
<comment type="similarity">
    <text evidence="1">Belongs to the peptidase S10 family.</text>
</comment>
<dbReference type="PANTHER" id="PTHR11802:SF29">
    <property type="entry name" value="SERINE CARBOXYPEPTIDASE-LIKE 19"/>
    <property type="match status" value="1"/>
</dbReference>
<dbReference type="InterPro" id="IPR001563">
    <property type="entry name" value="Peptidase_S10"/>
</dbReference>
<evidence type="ECO:0000256" key="4">
    <source>
        <dbReference type="SAM" id="SignalP"/>
    </source>
</evidence>
<dbReference type="EMBL" id="OZ034819">
    <property type="protein sequence ID" value="CAL1397621.1"/>
    <property type="molecule type" value="Genomic_DNA"/>
</dbReference>
<dbReference type="Proteomes" id="UP001497516">
    <property type="component" value="Chromosome 6"/>
</dbReference>
<evidence type="ECO:0000313" key="6">
    <source>
        <dbReference type="Proteomes" id="UP001497516"/>
    </source>
</evidence>
<dbReference type="SUPFAM" id="SSF53474">
    <property type="entry name" value="alpha/beta-Hydrolases"/>
    <property type="match status" value="1"/>
</dbReference>
<gene>
    <name evidence="5" type="ORF">LTRI10_LOCUS37906</name>
</gene>
<dbReference type="GO" id="GO:0019748">
    <property type="term" value="P:secondary metabolic process"/>
    <property type="evidence" value="ECO:0007669"/>
    <property type="project" value="TreeGrafter"/>
</dbReference>